<accession>A0A0W0SLA2</accession>
<dbReference type="OrthoDB" id="9802525at2"/>
<dbReference type="AlphaFoldDB" id="A0A0W0SLA2"/>
<dbReference type="Proteomes" id="UP000054742">
    <property type="component" value="Unassembled WGS sequence"/>
</dbReference>
<dbReference type="STRING" id="29422.Lbru_1468"/>
<sequence>MKKKLTILISADTYPPDINGAARFGGRLAAGLLQLGHRVHVIAPCSNPGKSFTSNENGIIEHRLRSHAIPTHLSFRMCFPWQIKKEIQEIFDKVQPDVVHTQCHFMIGRYAIDEAIRRQILTVATNHVMPDNVTPYVPLPKIFLKLLVKYLWYDAYKVLKKVAIITTPTDLATESLSKKLKLPGIITISNGIDPSTYELKINEKIDKPTYPIVLFVGRLAEEKHIDELIKAVAKTKPSLNVHAEIVGEGEILENLKDLVTSLNISERIHFLGAISDEELRRTYLKATMFCMPGTAELQSLASLEAMSASLPVILANALALPHLVEEGKNGYLFQPGNNNELAEKINKIMELSESERLKMGWEGHEMAKKHNIQRTLSAFESLYMIGLKKNNED</sequence>
<dbReference type="Pfam" id="PF13439">
    <property type="entry name" value="Glyco_transf_4"/>
    <property type="match status" value="1"/>
</dbReference>
<evidence type="ECO:0000313" key="4">
    <source>
        <dbReference type="Proteomes" id="UP000054742"/>
    </source>
</evidence>
<gene>
    <name evidence="3" type="ORF">Lbru_1468</name>
</gene>
<feature type="domain" description="Glycosyl transferase family 1" evidence="1">
    <location>
        <begin position="204"/>
        <end position="356"/>
    </location>
</feature>
<dbReference type="EMBL" id="LNXV01000011">
    <property type="protein sequence ID" value="KTC84107.1"/>
    <property type="molecule type" value="Genomic_DNA"/>
</dbReference>
<organism evidence="3 4">
    <name type="scientific">Legionella brunensis</name>
    <dbReference type="NCBI Taxonomy" id="29422"/>
    <lineage>
        <taxon>Bacteria</taxon>
        <taxon>Pseudomonadati</taxon>
        <taxon>Pseudomonadota</taxon>
        <taxon>Gammaproteobacteria</taxon>
        <taxon>Legionellales</taxon>
        <taxon>Legionellaceae</taxon>
        <taxon>Legionella</taxon>
    </lineage>
</organism>
<evidence type="ECO:0000259" key="1">
    <source>
        <dbReference type="Pfam" id="PF00534"/>
    </source>
</evidence>
<proteinExistence type="predicted"/>
<dbReference type="PANTHER" id="PTHR45947:SF3">
    <property type="entry name" value="SULFOQUINOVOSYL TRANSFERASE SQD2"/>
    <property type="match status" value="1"/>
</dbReference>
<dbReference type="InterPro" id="IPR028098">
    <property type="entry name" value="Glyco_trans_4-like_N"/>
</dbReference>
<comment type="caution">
    <text evidence="3">The sequence shown here is derived from an EMBL/GenBank/DDBJ whole genome shotgun (WGS) entry which is preliminary data.</text>
</comment>
<dbReference type="Gene3D" id="3.40.50.2000">
    <property type="entry name" value="Glycogen Phosphorylase B"/>
    <property type="match status" value="2"/>
</dbReference>
<dbReference type="InterPro" id="IPR001296">
    <property type="entry name" value="Glyco_trans_1"/>
</dbReference>
<dbReference type="RefSeq" id="WP_058441539.1">
    <property type="nucleotide sequence ID" value="NZ_CAAAHU010000003.1"/>
</dbReference>
<protein>
    <submittedName>
        <fullName evidence="3">Glycosyltransferase</fullName>
    </submittedName>
</protein>
<dbReference type="Pfam" id="PF00534">
    <property type="entry name" value="Glycos_transf_1"/>
    <property type="match status" value="1"/>
</dbReference>
<dbReference type="PATRIC" id="fig|29422.6.peg.1554"/>
<evidence type="ECO:0000313" key="3">
    <source>
        <dbReference type="EMBL" id="KTC84107.1"/>
    </source>
</evidence>
<keyword evidence="3" id="KW-0808">Transferase</keyword>
<dbReference type="GO" id="GO:0016757">
    <property type="term" value="F:glycosyltransferase activity"/>
    <property type="evidence" value="ECO:0007669"/>
    <property type="project" value="InterPro"/>
</dbReference>
<name>A0A0W0SLA2_9GAMM</name>
<keyword evidence="4" id="KW-1185">Reference proteome</keyword>
<dbReference type="InterPro" id="IPR050194">
    <property type="entry name" value="Glycosyltransferase_grp1"/>
</dbReference>
<reference evidence="3 4" key="1">
    <citation type="submission" date="2015-11" db="EMBL/GenBank/DDBJ databases">
        <title>Genomic analysis of 38 Legionella species identifies large and diverse effector repertoires.</title>
        <authorList>
            <person name="Burstein D."/>
            <person name="Amaro F."/>
            <person name="Zusman T."/>
            <person name="Lifshitz Z."/>
            <person name="Cohen O."/>
            <person name="Gilbert J.A."/>
            <person name="Pupko T."/>
            <person name="Shuman H.A."/>
            <person name="Segal G."/>
        </authorList>
    </citation>
    <scope>NUCLEOTIDE SEQUENCE [LARGE SCALE GENOMIC DNA]</scope>
    <source>
        <strain evidence="3 4">ATCC 43878</strain>
    </source>
</reference>
<dbReference type="SUPFAM" id="SSF53756">
    <property type="entry name" value="UDP-Glycosyltransferase/glycogen phosphorylase"/>
    <property type="match status" value="1"/>
</dbReference>
<evidence type="ECO:0000259" key="2">
    <source>
        <dbReference type="Pfam" id="PF13439"/>
    </source>
</evidence>
<dbReference type="PANTHER" id="PTHR45947">
    <property type="entry name" value="SULFOQUINOVOSYL TRANSFERASE SQD2"/>
    <property type="match status" value="1"/>
</dbReference>
<feature type="domain" description="Glycosyltransferase subfamily 4-like N-terminal" evidence="2">
    <location>
        <begin position="18"/>
        <end position="195"/>
    </location>
</feature>